<accession>A0A9X1HX69</accession>
<evidence type="ECO:0000313" key="7">
    <source>
        <dbReference type="EMBL" id="MCB4797794.1"/>
    </source>
</evidence>
<feature type="transmembrane region" description="Helical" evidence="5">
    <location>
        <begin position="75"/>
        <end position="97"/>
    </location>
</feature>
<comment type="caution">
    <text evidence="7">The sequence shown here is derived from an EMBL/GenBank/DDBJ whole genome shotgun (WGS) entry which is preliminary data.</text>
</comment>
<evidence type="ECO:0000313" key="8">
    <source>
        <dbReference type="Proteomes" id="UP001139199"/>
    </source>
</evidence>
<dbReference type="SUPFAM" id="SSF50182">
    <property type="entry name" value="Sm-like ribonucleoproteins"/>
    <property type="match status" value="1"/>
</dbReference>
<sequence>MILNEYKSELIISTIVLASIIIIKLLVTFTVTKIAIKNGINDARIRLIRRYITVTLILIALIIEAFIFGTELEQLALFFSSIFTVLGIALFAVWSILSNITSGVIMFFNFPYKVGDKIKIHDSDFPEKGIIEDIRAFQLILRLENGDLVTYPNNLILQKPVTLVEKDAIVEMTNDIDDEGDAI</sequence>
<protein>
    <submittedName>
        <fullName evidence="7">Mechanosensitive ion channel family protein</fullName>
    </submittedName>
</protein>
<evidence type="ECO:0000256" key="2">
    <source>
        <dbReference type="ARBA" id="ARBA00022692"/>
    </source>
</evidence>
<dbReference type="InterPro" id="IPR010920">
    <property type="entry name" value="LSM_dom_sf"/>
</dbReference>
<keyword evidence="8" id="KW-1185">Reference proteome</keyword>
<reference evidence="7" key="1">
    <citation type="submission" date="2021-10" db="EMBL/GenBank/DDBJ databases">
        <title>Tamlana sargassums sp. nov., and Tamlana laminarinivorans sp. nov., two new bacteria isolated from the brown alga.</title>
        <authorList>
            <person name="Li J."/>
        </authorList>
    </citation>
    <scope>NUCLEOTIDE SEQUENCE</scope>
    <source>
        <strain evidence="7">PT2-4</strain>
    </source>
</reference>
<name>A0A9X1HX69_9FLAO</name>
<feature type="transmembrane region" description="Helical" evidence="5">
    <location>
        <begin position="48"/>
        <end position="69"/>
    </location>
</feature>
<dbReference type="RefSeq" id="WP_226540747.1">
    <property type="nucleotide sequence ID" value="NZ_JAJAPW010000001.1"/>
</dbReference>
<dbReference type="Gene3D" id="2.30.30.60">
    <property type="match status" value="1"/>
</dbReference>
<dbReference type="InterPro" id="IPR045275">
    <property type="entry name" value="MscS_archaea/bacteria_type"/>
</dbReference>
<dbReference type="Proteomes" id="UP001139199">
    <property type="component" value="Unassembled WGS sequence"/>
</dbReference>
<feature type="transmembrane region" description="Helical" evidence="5">
    <location>
        <begin position="12"/>
        <end position="36"/>
    </location>
</feature>
<evidence type="ECO:0000256" key="3">
    <source>
        <dbReference type="ARBA" id="ARBA00022989"/>
    </source>
</evidence>
<dbReference type="InterPro" id="IPR023408">
    <property type="entry name" value="MscS_beta-dom_sf"/>
</dbReference>
<evidence type="ECO:0000256" key="4">
    <source>
        <dbReference type="ARBA" id="ARBA00023136"/>
    </source>
</evidence>
<dbReference type="EMBL" id="JAJAPW010000001">
    <property type="protein sequence ID" value="MCB4797794.1"/>
    <property type="molecule type" value="Genomic_DNA"/>
</dbReference>
<evidence type="ECO:0000256" key="1">
    <source>
        <dbReference type="ARBA" id="ARBA00004370"/>
    </source>
</evidence>
<dbReference type="GO" id="GO:0008381">
    <property type="term" value="F:mechanosensitive monoatomic ion channel activity"/>
    <property type="evidence" value="ECO:0007669"/>
    <property type="project" value="InterPro"/>
</dbReference>
<keyword evidence="3 5" id="KW-1133">Transmembrane helix</keyword>
<dbReference type="AlphaFoldDB" id="A0A9X1HX69"/>
<dbReference type="Pfam" id="PF00924">
    <property type="entry name" value="MS_channel_2nd"/>
    <property type="match status" value="1"/>
</dbReference>
<feature type="domain" description="Mechanosensitive ion channel MscS" evidence="6">
    <location>
        <begin position="96"/>
        <end position="161"/>
    </location>
</feature>
<dbReference type="InterPro" id="IPR006685">
    <property type="entry name" value="MscS_channel_2nd"/>
</dbReference>
<dbReference type="PANTHER" id="PTHR30221:SF8">
    <property type="entry name" value="SMALL-CONDUCTANCE MECHANOSENSITIVE CHANNEL"/>
    <property type="match status" value="1"/>
</dbReference>
<gene>
    <name evidence="7" type="ORF">LG649_02990</name>
</gene>
<evidence type="ECO:0000259" key="6">
    <source>
        <dbReference type="Pfam" id="PF00924"/>
    </source>
</evidence>
<evidence type="ECO:0000256" key="5">
    <source>
        <dbReference type="SAM" id="Phobius"/>
    </source>
</evidence>
<organism evidence="7 8">
    <name type="scientific">Neotamlana laminarinivorans</name>
    <dbReference type="NCBI Taxonomy" id="2883124"/>
    <lineage>
        <taxon>Bacteria</taxon>
        <taxon>Pseudomonadati</taxon>
        <taxon>Bacteroidota</taxon>
        <taxon>Flavobacteriia</taxon>
        <taxon>Flavobacteriales</taxon>
        <taxon>Flavobacteriaceae</taxon>
        <taxon>Neotamlana</taxon>
    </lineage>
</organism>
<keyword evidence="2 5" id="KW-0812">Transmembrane</keyword>
<dbReference type="GO" id="GO:0016020">
    <property type="term" value="C:membrane"/>
    <property type="evidence" value="ECO:0007669"/>
    <property type="project" value="UniProtKB-SubCell"/>
</dbReference>
<comment type="subcellular location">
    <subcellularLocation>
        <location evidence="1">Membrane</location>
    </subcellularLocation>
</comment>
<dbReference type="PANTHER" id="PTHR30221">
    <property type="entry name" value="SMALL-CONDUCTANCE MECHANOSENSITIVE CHANNEL"/>
    <property type="match status" value="1"/>
</dbReference>
<keyword evidence="4 5" id="KW-0472">Membrane</keyword>
<proteinExistence type="predicted"/>